<dbReference type="GO" id="GO:0009097">
    <property type="term" value="P:isoleucine biosynthetic process"/>
    <property type="evidence" value="ECO:0007669"/>
    <property type="project" value="TreeGrafter"/>
</dbReference>
<dbReference type="GO" id="GO:0003984">
    <property type="term" value="F:acetolactate synthase activity"/>
    <property type="evidence" value="ECO:0007669"/>
    <property type="project" value="UniProtKB-EC"/>
</dbReference>
<sequence length="555" mass="59802">MKLKGAQIIVKCIEEQGIDTIYGYPGGSVLDIFDALYEDRDKLTQILTCHEQGASHAADGYARATGKTGVVIATSGPGATNLVTGIATAYMDSVPLVAITGNVGRSMLGRDSFQEVDITGITIPVTKHNFMVKDPAELADTLRKAFFIAGTGRPGPVLVDVPKDVQQALVDYEPAKPVKSKPYFSDNEYVKKAIELINAAKRPVLYVGGGCIASGASDALVAFSEKINAPVASSTMGLGCFPASHPNYLGMIGMHGMSNVAAAMQESDLIIAVGCRFDDRVAGDRKSFCPQAKKVHIDIDLAELGKNVSADVGVMADARLALEAMLPRVEAAKDNAWIDKCRDRRDHDFLLGSDGKLCPIRIIKAAERLGDPEKVVATDVGQHQMWVAQAYAFERPRKFISSCGLGTMGYGMGAAIGACMGSGKQTVLFTGDGSFHMNFNELVTASKLGLDITVFVMDNHTLGMVRQWQTLFYHKHYSSTDINYPTDFVKLAEALGATGFRLERNEDIDDVINKAFATKGVKVIDCMIDKDEFVLPMIPPGRNFDAILTAKPVIN</sequence>
<name>A0A9D1PYY4_9FIRM</name>
<dbReference type="GO" id="GO:0000287">
    <property type="term" value="F:magnesium ion binding"/>
    <property type="evidence" value="ECO:0007669"/>
    <property type="project" value="UniProtKB-UniRule"/>
</dbReference>
<dbReference type="PANTHER" id="PTHR18968:SF13">
    <property type="entry name" value="ACETOLACTATE SYNTHASE CATALYTIC SUBUNIT, MITOCHONDRIAL"/>
    <property type="match status" value="1"/>
</dbReference>
<dbReference type="Pfam" id="PF02776">
    <property type="entry name" value="TPP_enzyme_N"/>
    <property type="match status" value="1"/>
</dbReference>
<dbReference type="InterPro" id="IPR029061">
    <property type="entry name" value="THDP-binding"/>
</dbReference>
<evidence type="ECO:0000256" key="4">
    <source>
        <dbReference type="ARBA" id="ARBA00013145"/>
    </source>
</evidence>
<evidence type="ECO:0000256" key="2">
    <source>
        <dbReference type="ARBA" id="ARBA00005025"/>
    </source>
</evidence>
<reference evidence="16" key="1">
    <citation type="journal article" date="2021" name="PeerJ">
        <title>Extensive microbial diversity within the chicken gut microbiome revealed by metagenomics and culture.</title>
        <authorList>
            <person name="Gilroy R."/>
            <person name="Ravi A."/>
            <person name="Getino M."/>
            <person name="Pursley I."/>
            <person name="Horton D.L."/>
            <person name="Alikhan N.F."/>
            <person name="Baker D."/>
            <person name="Gharbi K."/>
            <person name="Hall N."/>
            <person name="Watson M."/>
            <person name="Adriaenssens E.M."/>
            <person name="Foster-Nyarko E."/>
            <person name="Jarju S."/>
            <person name="Secka A."/>
            <person name="Antonio M."/>
            <person name="Oren A."/>
            <person name="Chaudhuri R.R."/>
            <person name="La Ragione R."/>
            <person name="Hildebrand F."/>
            <person name="Pallen M.J."/>
        </authorList>
    </citation>
    <scope>NUCLEOTIDE SEQUENCE</scope>
    <source>
        <strain evidence="16">12435</strain>
    </source>
</reference>
<keyword evidence="9 12" id="KW-0786">Thiamine pyrophosphate</keyword>
<feature type="domain" description="Thiamine pyrophosphate enzyme N-terminal TPP-binding" evidence="15">
    <location>
        <begin position="4"/>
        <end position="119"/>
    </location>
</feature>
<dbReference type="EC" id="2.2.1.6" evidence="4 12"/>
<evidence type="ECO:0000256" key="8">
    <source>
        <dbReference type="ARBA" id="ARBA00022842"/>
    </source>
</evidence>
<evidence type="ECO:0000313" key="17">
    <source>
        <dbReference type="Proteomes" id="UP000823990"/>
    </source>
</evidence>
<comment type="pathway">
    <text evidence="2 12">Amino-acid biosynthesis; L-valine biosynthesis; L-valine from pyruvate: step 1/4.</text>
</comment>
<evidence type="ECO:0000256" key="6">
    <source>
        <dbReference type="ARBA" id="ARBA00022679"/>
    </source>
</evidence>
<dbReference type="EMBL" id="DXHS01000009">
    <property type="protein sequence ID" value="HIW01816.1"/>
    <property type="molecule type" value="Genomic_DNA"/>
</dbReference>
<dbReference type="FunFam" id="3.40.50.1220:FF:000008">
    <property type="entry name" value="Acetolactate synthase"/>
    <property type="match status" value="1"/>
</dbReference>
<dbReference type="NCBIfam" id="TIGR00118">
    <property type="entry name" value="acolac_lg"/>
    <property type="match status" value="1"/>
</dbReference>
<feature type="domain" description="Thiamine pyrophosphate enzyme TPP-binding" evidence="14">
    <location>
        <begin position="379"/>
        <end position="526"/>
    </location>
</feature>
<dbReference type="GO" id="GO:0009099">
    <property type="term" value="P:L-valine biosynthetic process"/>
    <property type="evidence" value="ECO:0007669"/>
    <property type="project" value="TreeGrafter"/>
</dbReference>
<keyword evidence="8 12" id="KW-0460">Magnesium</keyword>
<keyword evidence="5 12" id="KW-0028">Amino-acid biosynthesis</keyword>
<dbReference type="Gene3D" id="3.40.50.970">
    <property type="match status" value="2"/>
</dbReference>
<accession>A0A9D1PYY4</accession>
<evidence type="ECO:0000256" key="12">
    <source>
        <dbReference type="RuleBase" id="RU003591"/>
    </source>
</evidence>
<evidence type="ECO:0000256" key="11">
    <source>
        <dbReference type="ARBA" id="ARBA00048670"/>
    </source>
</evidence>
<comment type="similarity">
    <text evidence="3 12">Belongs to the TPP enzyme family.</text>
</comment>
<evidence type="ECO:0000256" key="7">
    <source>
        <dbReference type="ARBA" id="ARBA00022723"/>
    </source>
</evidence>
<dbReference type="Pfam" id="PF02775">
    <property type="entry name" value="TPP_enzyme_C"/>
    <property type="match status" value="1"/>
</dbReference>
<dbReference type="CDD" id="cd07035">
    <property type="entry name" value="TPP_PYR_POX_like"/>
    <property type="match status" value="1"/>
</dbReference>
<dbReference type="Pfam" id="PF00205">
    <property type="entry name" value="TPP_enzyme_M"/>
    <property type="match status" value="1"/>
</dbReference>
<keyword evidence="7 12" id="KW-0479">Metal-binding</keyword>
<dbReference type="InterPro" id="IPR011766">
    <property type="entry name" value="TPP_enzyme_TPP-bd"/>
</dbReference>
<dbReference type="GO" id="GO:0005948">
    <property type="term" value="C:acetolactate synthase complex"/>
    <property type="evidence" value="ECO:0007669"/>
    <property type="project" value="TreeGrafter"/>
</dbReference>
<reference evidence="16" key="2">
    <citation type="submission" date="2021-04" db="EMBL/GenBank/DDBJ databases">
        <authorList>
            <person name="Gilroy R."/>
        </authorList>
    </citation>
    <scope>NUCLEOTIDE SEQUENCE</scope>
    <source>
        <strain evidence="16">12435</strain>
    </source>
</reference>
<dbReference type="Proteomes" id="UP000823990">
    <property type="component" value="Unassembled WGS sequence"/>
</dbReference>
<dbReference type="InterPro" id="IPR045229">
    <property type="entry name" value="TPP_enz"/>
</dbReference>
<dbReference type="InterPro" id="IPR012846">
    <property type="entry name" value="Acetolactate_synth_lsu"/>
</dbReference>
<organism evidence="16 17">
    <name type="scientific">Candidatus Protoclostridium stercorigallinarum</name>
    <dbReference type="NCBI Taxonomy" id="2838741"/>
    <lineage>
        <taxon>Bacteria</taxon>
        <taxon>Bacillati</taxon>
        <taxon>Bacillota</taxon>
        <taxon>Clostridia</taxon>
        <taxon>Candidatus Protoclostridium</taxon>
    </lineage>
</organism>
<proteinExistence type="inferred from homology"/>
<evidence type="ECO:0000256" key="3">
    <source>
        <dbReference type="ARBA" id="ARBA00007812"/>
    </source>
</evidence>
<dbReference type="CDD" id="cd02015">
    <property type="entry name" value="TPP_AHAS"/>
    <property type="match status" value="1"/>
</dbReference>
<comment type="cofactor">
    <cofactor evidence="12">
        <name>Mg(2+)</name>
        <dbReference type="ChEBI" id="CHEBI:18420"/>
    </cofactor>
    <text evidence="12">Binds 1 Mg(2+) ion per subunit.</text>
</comment>
<evidence type="ECO:0000256" key="5">
    <source>
        <dbReference type="ARBA" id="ARBA00022605"/>
    </source>
</evidence>
<evidence type="ECO:0000256" key="1">
    <source>
        <dbReference type="ARBA" id="ARBA00004974"/>
    </source>
</evidence>
<dbReference type="InterPro" id="IPR029035">
    <property type="entry name" value="DHS-like_NAD/FAD-binding_dom"/>
</dbReference>
<gene>
    <name evidence="16" type="primary">ilvB</name>
    <name evidence="16" type="ORF">H9892_00525</name>
</gene>
<dbReference type="SUPFAM" id="SSF52518">
    <property type="entry name" value="Thiamin diphosphate-binding fold (THDP-binding)"/>
    <property type="match status" value="2"/>
</dbReference>
<evidence type="ECO:0000259" key="13">
    <source>
        <dbReference type="Pfam" id="PF00205"/>
    </source>
</evidence>
<dbReference type="GO" id="GO:0050660">
    <property type="term" value="F:flavin adenine dinucleotide binding"/>
    <property type="evidence" value="ECO:0007669"/>
    <property type="project" value="InterPro"/>
</dbReference>
<dbReference type="InterPro" id="IPR039368">
    <property type="entry name" value="AHAS_TPP"/>
</dbReference>
<comment type="pathway">
    <text evidence="1 12">Amino-acid biosynthesis; L-isoleucine biosynthesis; L-isoleucine from 2-oxobutanoate: step 1/4.</text>
</comment>
<comment type="catalytic activity">
    <reaction evidence="11 12">
        <text>2 pyruvate + H(+) = (2S)-2-acetolactate + CO2</text>
        <dbReference type="Rhea" id="RHEA:25249"/>
        <dbReference type="ChEBI" id="CHEBI:15361"/>
        <dbReference type="ChEBI" id="CHEBI:15378"/>
        <dbReference type="ChEBI" id="CHEBI:16526"/>
        <dbReference type="ChEBI" id="CHEBI:58476"/>
        <dbReference type="EC" id="2.2.1.6"/>
    </reaction>
</comment>
<dbReference type="GO" id="GO:0030976">
    <property type="term" value="F:thiamine pyrophosphate binding"/>
    <property type="evidence" value="ECO:0007669"/>
    <property type="project" value="UniProtKB-UniRule"/>
</dbReference>
<evidence type="ECO:0000259" key="15">
    <source>
        <dbReference type="Pfam" id="PF02776"/>
    </source>
</evidence>
<dbReference type="InterPro" id="IPR012000">
    <property type="entry name" value="Thiamin_PyroP_enz_cen_dom"/>
</dbReference>
<dbReference type="Gene3D" id="3.40.50.1220">
    <property type="entry name" value="TPP-binding domain"/>
    <property type="match status" value="1"/>
</dbReference>
<dbReference type="AlphaFoldDB" id="A0A9D1PYY4"/>
<evidence type="ECO:0000313" key="16">
    <source>
        <dbReference type="EMBL" id="HIW01816.1"/>
    </source>
</evidence>
<protein>
    <recommendedName>
        <fullName evidence="4 12">Acetolactate synthase</fullName>
        <ecNumber evidence="4 12">2.2.1.6</ecNumber>
    </recommendedName>
</protein>
<comment type="cofactor">
    <cofactor evidence="12">
        <name>thiamine diphosphate</name>
        <dbReference type="ChEBI" id="CHEBI:58937"/>
    </cofactor>
    <text evidence="12">Binds 1 thiamine pyrophosphate per subunit.</text>
</comment>
<comment type="caution">
    <text evidence="16">The sequence shown here is derived from an EMBL/GenBank/DDBJ whole genome shotgun (WGS) entry which is preliminary data.</text>
</comment>
<feature type="domain" description="Thiamine pyrophosphate enzyme central" evidence="13">
    <location>
        <begin position="190"/>
        <end position="325"/>
    </location>
</feature>
<dbReference type="SUPFAM" id="SSF52467">
    <property type="entry name" value="DHS-like NAD/FAD-binding domain"/>
    <property type="match status" value="1"/>
</dbReference>
<dbReference type="PANTHER" id="PTHR18968">
    <property type="entry name" value="THIAMINE PYROPHOSPHATE ENZYMES"/>
    <property type="match status" value="1"/>
</dbReference>
<evidence type="ECO:0000259" key="14">
    <source>
        <dbReference type="Pfam" id="PF02775"/>
    </source>
</evidence>
<keyword evidence="10 12" id="KW-0100">Branched-chain amino acid biosynthesis</keyword>
<keyword evidence="6 12" id="KW-0808">Transferase</keyword>
<dbReference type="InterPro" id="IPR012001">
    <property type="entry name" value="Thiamin_PyroP_enz_TPP-bd_dom"/>
</dbReference>
<dbReference type="FunFam" id="3.40.50.970:FF:000007">
    <property type="entry name" value="Acetolactate synthase"/>
    <property type="match status" value="1"/>
</dbReference>
<evidence type="ECO:0000256" key="9">
    <source>
        <dbReference type="ARBA" id="ARBA00023052"/>
    </source>
</evidence>
<evidence type="ECO:0000256" key="10">
    <source>
        <dbReference type="ARBA" id="ARBA00023304"/>
    </source>
</evidence>